<dbReference type="EMBL" id="JHEG02000019">
    <property type="protein sequence ID" value="KIE12813.1"/>
    <property type="molecule type" value="Genomic_DNA"/>
</dbReference>
<evidence type="ECO:0000313" key="4">
    <source>
        <dbReference type="Proteomes" id="UP000029738"/>
    </source>
</evidence>
<protein>
    <submittedName>
        <fullName evidence="2">Caspase family protein</fullName>
    </submittedName>
</protein>
<dbReference type="Pfam" id="PF00656">
    <property type="entry name" value="Peptidase_C14"/>
    <property type="match status" value="1"/>
</dbReference>
<evidence type="ECO:0000259" key="1">
    <source>
        <dbReference type="Pfam" id="PF00656"/>
    </source>
</evidence>
<dbReference type="InterPro" id="IPR011600">
    <property type="entry name" value="Pept_C14_caspase"/>
</dbReference>
<dbReference type="Gene3D" id="3.40.50.1460">
    <property type="match status" value="1"/>
</dbReference>
<evidence type="ECO:0000313" key="3">
    <source>
        <dbReference type="EMBL" id="KIE12813.1"/>
    </source>
</evidence>
<dbReference type="PROSITE" id="PS00018">
    <property type="entry name" value="EF_HAND_1"/>
    <property type="match status" value="1"/>
</dbReference>
<dbReference type="STRING" id="1479485.DA73_0204810"/>
<dbReference type="EMBL" id="JHEG04000001">
    <property type="protein sequence ID" value="KAF3888284.1"/>
    <property type="molecule type" value="Genomic_DNA"/>
</dbReference>
<comment type="caution">
    <text evidence="3">The sequence shown here is derived from an EMBL/GenBank/DDBJ whole genome shotgun (WGS) entry which is preliminary data.</text>
</comment>
<dbReference type="InterPro" id="IPR029030">
    <property type="entry name" value="Caspase-like_dom_sf"/>
</dbReference>
<proteinExistence type="predicted"/>
<name>A0A0C1RAY6_9CYAN</name>
<dbReference type="SUPFAM" id="SSF52129">
    <property type="entry name" value="Caspase-like"/>
    <property type="match status" value="1"/>
</dbReference>
<dbReference type="AlphaFoldDB" id="A0A0C1RAY6"/>
<gene>
    <name evidence="3" type="ORF">DA73_0204810</name>
    <name evidence="2" type="ORF">DA73_0400024415</name>
</gene>
<dbReference type="InterPro" id="IPR018247">
    <property type="entry name" value="EF_Hand_1_Ca_BS"/>
</dbReference>
<sequence length="542" mass="60833">MTEQIQEIERLERKMTVLDVEVEFEPVKQGRSLVVVIGIDEYVHWQKLKNAVRDAIGLQQALIDKLGFSAPIAPLFNEAATKTAIASLIEDRLREELQEDDNLVLFFAGHGHTRVDKVGGKVVGETGFIVPVEAQGPKEVWSDYIKIDPLLQSISCLPARHILVILDSCHSGFALGEAMKISRDAVRYEKDLSSRISRKVITSARREQRALDGGPIPGHSLFTGTLVDGFNWGKADLDNNGLITSSELGLFIQQKVGQASESRQTPDFGAFYLDDRGEMVISLRNQSFDALKARAFSALQCGEITTFKELTQQIVTLKSSSPEALYLEYRLKLLESNIKEAATAAQKLFSLHPPTGRIPLSSKDLETINSYLNIPSWAYSFTISETDFPVEIALLSGLDSDNFEVAQEQMLGELRGFYFKDGNSFQFRIKNLTDSQIYIYLIRVDSAGRIESIPIWRDDYIDWQGLEPGITALSYLFEVTKDKEFGGIHEFRFFSSPQRINQLLRAPSSDSRGGLQGLQNLQDITLSDLKKIRTKVIYYSEI</sequence>
<feature type="domain" description="Peptidase C14 caspase" evidence="1">
    <location>
        <begin position="32"/>
        <end position="266"/>
    </location>
</feature>
<dbReference type="GO" id="GO:0006508">
    <property type="term" value="P:proteolysis"/>
    <property type="evidence" value="ECO:0007669"/>
    <property type="project" value="InterPro"/>
</dbReference>
<reference evidence="3" key="1">
    <citation type="journal article" date="2015" name="Genome Announc.">
        <title>Draft Genome Sequence of Tolypothrix boutellei Strain VB521301.</title>
        <authorList>
            <person name="Chandrababunaidu M.M."/>
            <person name="Singh D."/>
            <person name="Sen D."/>
            <person name="Bhan S."/>
            <person name="Das S."/>
            <person name="Gupta A."/>
            <person name="Adhikary S.P."/>
            <person name="Tripathy S."/>
        </authorList>
    </citation>
    <scope>NUCLEOTIDE SEQUENCE</scope>
    <source>
        <strain evidence="3">VB521301</strain>
    </source>
</reference>
<organism evidence="3">
    <name type="scientific">Tolypothrix bouteillei VB521301</name>
    <dbReference type="NCBI Taxonomy" id="1479485"/>
    <lineage>
        <taxon>Bacteria</taxon>
        <taxon>Bacillati</taxon>
        <taxon>Cyanobacteriota</taxon>
        <taxon>Cyanophyceae</taxon>
        <taxon>Nostocales</taxon>
        <taxon>Tolypothrichaceae</taxon>
        <taxon>Tolypothrix</taxon>
    </lineage>
</organism>
<dbReference type="OrthoDB" id="976443at2"/>
<evidence type="ECO:0000313" key="2">
    <source>
        <dbReference type="EMBL" id="KAF3888284.1"/>
    </source>
</evidence>
<keyword evidence="4" id="KW-1185">Reference proteome</keyword>
<accession>A0A0C1RAY6</accession>
<reference evidence="2" key="2">
    <citation type="submission" date="2019-11" db="EMBL/GenBank/DDBJ databases">
        <title>Improved Assembly of Tolypothrix boutellei genome.</title>
        <authorList>
            <person name="Sarangi A.N."/>
            <person name="Mukherjee M."/>
            <person name="Ghosh S."/>
            <person name="Singh D."/>
            <person name="Das A."/>
            <person name="Kant S."/>
            <person name="Prusty A."/>
            <person name="Tripathy S."/>
        </authorList>
    </citation>
    <scope>NUCLEOTIDE SEQUENCE</scope>
    <source>
        <strain evidence="2">VB521301</strain>
    </source>
</reference>
<dbReference type="Proteomes" id="UP000029738">
    <property type="component" value="Unassembled WGS sequence"/>
</dbReference>
<dbReference type="GO" id="GO:0004197">
    <property type="term" value="F:cysteine-type endopeptidase activity"/>
    <property type="evidence" value="ECO:0007669"/>
    <property type="project" value="InterPro"/>
</dbReference>
<dbReference type="RefSeq" id="WP_038076770.1">
    <property type="nucleotide sequence ID" value="NZ_JHEG04000001.1"/>
</dbReference>